<dbReference type="InterPro" id="IPR046341">
    <property type="entry name" value="SET_dom_sf"/>
</dbReference>
<evidence type="ECO:0008006" key="4">
    <source>
        <dbReference type="Google" id="ProtNLM"/>
    </source>
</evidence>
<dbReference type="Proteomes" id="UP000070121">
    <property type="component" value="Unassembled WGS sequence"/>
</dbReference>
<dbReference type="PANTHER" id="PTHR47332:SF6">
    <property type="entry name" value="SET DOMAIN-CONTAINING PROTEIN"/>
    <property type="match status" value="1"/>
</dbReference>
<dbReference type="EMBL" id="JFFI01002049">
    <property type="protein sequence ID" value="KXH45238.1"/>
    <property type="molecule type" value="Genomic_DNA"/>
</dbReference>
<protein>
    <recommendedName>
        <fullName evidence="4">SET domain-containing protein</fullName>
    </recommendedName>
</protein>
<organism evidence="2 3">
    <name type="scientific">Colletotrichum salicis</name>
    <dbReference type="NCBI Taxonomy" id="1209931"/>
    <lineage>
        <taxon>Eukaryota</taxon>
        <taxon>Fungi</taxon>
        <taxon>Dikarya</taxon>
        <taxon>Ascomycota</taxon>
        <taxon>Pezizomycotina</taxon>
        <taxon>Sordariomycetes</taxon>
        <taxon>Hypocreomycetidae</taxon>
        <taxon>Glomerellales</taxon>
        <taxon>Glomerellaceae</taxon>
        <taxon>Colletotrichum</taxon>
        <taxon>Colletotrichum acutatum species complex</taxon>
    </lineage>
</organism>
<feature type="signal peptide" evidence="1">
    <location>
        <begin position="1"/>
        <end position="22"/>
    </location>
</feature>
<dbReference type="AlphaFoldDB" id="A0A135TAT1"/>
<dbReference type="SUPFAM" id="SSF82199">
    <property type="entry name" value="SET domain"/>
    <property type="match status" value="1"/>
</dbReference>
<dbReference type="PANTHER" id="PTHR47332">
    <property type="entry name" value="SET DOMAIN-CONTAINING PROTEIN 5"/>
    <property type="match status" value="1"/>
</dbReference>
<sequence length="382" mass="42331">MGLFSLTQPLSCLLVITTIVSSTLNNNDSTQFSWDNSGTLIAAKLEQQCPLENNFERATQVTEWHPWTQEPVCVGPKANKTLQYCAFIKEDFRGNKGLLVITSPEVAAGDVSLVEDIDPQRTNVQPSLGSADPLPFDVKTIPGKGLGAVANRHVRSGDVVLREYPVILQLAQVSESISRMQALWVLEEGFIRLPIEDQQRIFDLSRSTGGHILEDIIRTNTFGGSFNNVAHFGLFPDVARINHAYSMLNMLYQDRQDALQEWGFNCTCALCSSTPEVLAISDAYRRRLQDIFSELEDPVLASSPSLVAELVDELEYIMVKEGLTAQAGEFYGIVAEVYRNMGETGISKKYAELAVEKLVQFAGDDDERTVRARDVLLEFGGT</sequence>
<keyword evidence="1" id="KW-0732">Signal</keyword>
<feature type="chain" id="PRO_5007803371" description="SET domain-containing protein" evidence="1">
    <location>
        <begin position="23"/>
        <end position="382"/>
    </location>
</feature>
<evidence type="ECO:0000313" key="3">
    <source>
        <dbReference type="Proteomes" id="UP000070121"/>
    </source>
</evidence>
<reference evidence="2 3" key="1">
    <citation type="submission" date="2014-02" db="EMBL/GenBank/DDBJ databases">
        <title>The genome sequence of Colletotrichum salicis CBS 607.94.</title>
        <authorList>
            <person name="Baroncelli R."/>
            <person name="Thon M.R."/>
        </authorList>
    </citation>
    <scope>NUCLEOTIDE SEQUENCE [LARGE SCALE GENOMIC DNA]</scope>
    <source>
        <strain evidence="2 3">CBS 607.94</strain>
    </source>
</reference>
<dbReference type="OrthoDB" id="438641at2759"/>
<proteinExistence type="predicted"/>
<accession>A0A135TAT1</accession>
<evidence type="ECO:0000256" key="1">
    <source>
        <dbReference type="SAM" id="SignalP"/>
    </source>
</evidence>
<comment type="caution">
    <text evidence="2">The sequence shown here is derived from an EMBL/GenBank/DDBJ whole genome shotgun (WGS) entry which is preliminary data.</text>
</comment>
<name>A0A135TAT1_9PEZI</name>
<dbReference type="InterPro" id="IPR053185">
    <property type="entry name" value="SET_domain_protein"/>
</dbReference>
<dbReference type="STRING" id="1209931.A0A135TAT1"/>
<evidence type="ECO:0000313" key="2">
    <source>
        <dbReference type="EMBL" id="KXH45238.1"/>
    </source>
</evidence>
<gene>
    <name evidence="2" type="ORF">CSAL01_06351</name>
</gene>
<keyword evidence="3" id="KW-1185">Reference proteome</keyword>